<evidence type="ECO:0000256" key="5">
    <source>
        <dbReference type="ARBA" id="ARBA00022792"/>
    </source>
</evidence>
<keyword evidence="7 9" id="KW-0496">Mitochondrion</keyword>
<evidence type="ECO:0000256" key="2">
    <source>
        <dbReference type="ARBA" id="ARBA00004434"/>
    </source>
</evidence>
<evidence type="ECO:0000256" key="1">
    <source>
        <dbReference type="ARBA" id="ARBA00002689"/>
    </source>
</evidence>
<dbReference type="InterPro" id="IPR007512">
    <property type="entry name" value="Mic10"/>
</dbReference>
<evidence type="ECO:0000256" key="7">
    <source>
        <dbReference type="ARBA" id="ARBA00023128"/>
    </source>
</evidence>
<comment type="subunit">
    <text evidence="9">Component of the mitochondrial contact site and cristae organizing system (MICOS) complex.</text>
</comment>
<evidence type="ECO:0000256" key="8">
    <source>
        <dbReference type="ARBA" id="ARBA00023136"/>
    </source>
</evidence>
<dbReference type="Ensembl" id="ENSMALT00000026969.1">
    <property type="protein sequence ID" value="ENSMALP00000026485.1"/>
    <property type="gene ID" value="ENSMALG00000018377.1"/>
</dbReference>
<keyword evidence="5 9" id="KW-0999">Mitochondrion inner membrane</keyword>
<evidence type="ECO:0000256" key="4">
    <source>
        <dbReference type="ARBA" id="ARBA00022692"/>
    </source>
</evidence>
<evidence type="ECO:0000256" key="6">
    <source>
        <dbReference type="ARBA" id="ARBA00022989"/>
    </source>
</evidence>
<keyword evidence="8 9" id="KW-0472">Membrane</keyword>
<evidence type="ECO:0000256" key="9">
    <source>
        <dbReference type="RuleBase" id="RU363011"/>
    </source>
</evidence>
<proteinExistence type="inferred from homology"/>
<dbReference type="Pfam" id="PF04418">
    <property type="entry name" value="DUF543"/>
    <property type="match status" value="1"/>
</dbReference>
<keyword evidence="4 9" id="KW-0812">Transmembrane</keyword>
<protein>
    <recommendedName>
        <fullName evidence="9">MICOS complex subunit MIC10</fullName>
    </recommendedName>
</protein>
<dbReference type="PANTHER" id="PTHR21304">
    <property type="entry name" value="MICOS COMPLEX SUBUNIT MIC10"/>
    <property type="match status" value="1"/>
</dbReference>
<reference evidence="10" key="2">
    <citation type="submission" date="2025-09" db="UniProtKB">
        <authorList>
            <consortium name="Ensembl"/>
        </authorList>
    </citation>
    <scope>IDENTIFICATION</scope>
</reference>
<name>A0A3Q3KAY7_MONAL</name>
<sequence>MLWRVYAYTSRDILWSFLTAGNMADELGRKWDRCLADTAVKTVTGLGVGIVCSLLFFKRRMWPMSFGSGLGLGMGYANCQHDLRSLYLIHGRRVKVSTQRKMCYLLGFYGTLTHHDTCLLCMFIFRTSNEGLKMRRIF</sequence>
<comment type="similarity">
    <text evidence="3 9">Belongs to the MICOS complex subunit Mic10 family.</text>
</comment>
<dbReference type="AlphaFoldDB" id="A0A3Q3KAY7"/>
<accession>A0A3Q3KAY7</accession>
<dbReference type="GO" id="GO:0061617">
    <property type="term" value="C:MICOS complex"/>
    <property type="evidence" value="ECO:0007669"/>
    <property type="project" value="UniProtKB-UniRule"/>
</dbReference>
<keyword evidence="11" id="KW-1185">Reference proteome</keyword>
<comment type="caution">
    <text evidence="9">Lacks conserved residue(s) required for the propagation of feature annotation.</text>
</comment>
<comment type="subcellular location">
    <subcellularLocation>
        <location evidence="2 9">Mitochondrion inner membrane</location>
        <topology evidence="2 9">Single-pass membrane protein</topology>
    </subcellularLocation>
</comment>
<feature type="transmembrane region" description="Helical" evidence="9">
    <location>
        <begin position="102"/>
        <end position="125"/>
    </location>
</feature>
<keyword evidence="6 9" id="KW-1133">Transmembrane helix</keyword>
<organism evidence="10 11">
    <name type="scientific">Monopterus albus</name>
    <name type="common">Swamp eel</name>
    <dbReference type="NCBI Taxonomy" id="43700"/>
    <lineage>
        <taxon>Eukaryota</taxon>
        <taxon>Metazoa</taxon>
        <taxon>Chordata</taxon>
        <taxon>Craniata</taxon>
        <taxon>Vertebrata</taxon>
        <taxon>Euteleostomi</taxon>
        <taxon>Actinopterygii</taxon>
        <taxon>Neopterygii</taxon>
        <taxon>Teleostei</taxon>
        <taxon>Neoteleostei</taxon>
        <taxon>Acanthomorphata</taxon>
        <taxon>Anabantaria</taxon>
        <taxon>Synbranchiformes</taxon>
        <taxon>Synbranchidae</taxon>
        <taxon>Monopterus</taxon>
    </lineage>
</organism>
<feature type="transmembrane region" description="Helical" evidence="9">
    <location>
        <begin position="39"/>
        <end position="57"/>
    </location>
</feature>
<reference evidence="10" key="1">
    <citation type="submission" date="2025-08" db="UniProtKB">
        <authorList>
            <consortium name="Ensembl"/>
        </authorList>
    </citation>
    <scope>IDENTIFICATION</scope>
</reference>
<dbReference type="PANTHER" id="PTHR21304:SF0">
    <property type="entry name" value="MICOS COMPLEX SUBUNIT MIC10"/>
    <property type="match status" value="1"/>
</dbReference>
<evidence type="ECO:0000313" key="10">
    <source>
        <dbReference type="Ensembl" id="ENSMALP00000026485.1"/>
    </source>
</evidence>
<comment type="function">
    <text evidence="1 9">Component of the MICOS complex, a large protein complex of the mitochondrial inner membrane that plays crucial roles in the maintenance of crista junctions, inner membrane architecture, and formation of contact sites to the outer membrane.</text>
</comment>
<dbReference type="STRING" id="43700.ENSMALP00000026485"/>
<evidence type="ECO:0000313" key="11">
    <source>
        <dbReference type="Proteomes" id="UP000261600"/>
    </source>
</evidence>
<dbReference type="Proteomes" id="UP000261600">
    <property type="component" value="Unplaced"/>
</dbReference>
<evidence type="ECO:0000256" key="3">
    <source>
        <dbReference type="ARBA" id="ARBA00006792"/>
    </source>
</evidence>